<feature type="region of interest" description="Disordered" evidence="1">
    <location>
        <begin position="289"/>
        <end position="344"/>
    </location>
</feature>
<evidence type="ECO:0000256" key="1">
    <source>
        <dbReference type="SAM" id="MobiDB-lite"/>
    </source>
</evidence>
<protein>
    <submittedName>
        <fullName evidence="2">Uncharacterized protein</fullName>
    </submittedName>
</protein>
<reference evidence="2 3" key="1">
    <citation type="journal article" date="2018" name="Cell">
        <title>The Chara Genome: Secondary Complexity and Implications for Plant Terrestrialization.</title>
        <authorList>
            <person name="Nishiyama T."/>
            <person name="Sakayama H."/>
            <person name="Vries J.D."/>
            <person name="Buschmann H."/>
            <person name="Saint-Marcoux D."/>
            <person name="Ullrich K.K."/>
            <person name="Haas F.B."/>
            <person name="Vanderstraeten L."/>
            <person name="Becker D."/>
            <person name="Lang D."/>
            <person name="Vosolsobe S."/>
            <person name="Rombauts S."/>
            <person name="Wilhelmsson P.K.I."/>
            <person name="Janitza P."/>
            <person name="Kern R."/>
            <person name="Heyl A."/>
            <person name="Rumpler F."/>
            <person name="Villalobos L.I.A.C."/>
            <person name="Clay J.M."/>
            <person name="Skokan R."/>
            <person name="Toyoda A."/>
            <person name="Suzuki Y."/>
            <person name="Kagoshima H."/>
            <person name="Schijlen E."/>
            <person name="Tajeshwar N."/>
            <person name="Catarino B."/>
            <person name="Hetherington A.J."/>
            <person name="Saltykova A."/>
            <person name="Bonnot C."/>
            <person name="Breuninger H."/>
            <person name="Symeonidi A."/>
            <person name="Radhakrishnan G.V."/>
            <person name="Van Nieuwerburgh F."/>
            <person name="Deforce D."/>
            <person name="Chang C."/>
            <person name="Karol K.G."/>
            <person name="Hedrich R."/>
            <person name="Ulvskov P."/>
            <person name="Glockner G."/>
            <person name="Delwiche C.F."/>
            <person name="Petrasek J."/>
            <person name="Van de Peer Y."/>
            <person name="Friml J."/>
            <person name="Beilby M."/>
            <person name="Dolan L."/>
            <person name="Kohara Y."/>
            <person name="Sugano S."/>
            <person name="Fujiyama A."/>
            <person name="Delaux P.-M."/>
            <person name="Quint M."/>
            <person name="TheiBen G."/>
            <person name="Hagemann M."/>
            <person name="Harholt J."/>
            <person name="Dunand C."/>
            <person name="Zachgo S."/>
            <person name="Langdale J."/>
            <person name="Maumus F."/>
            <person name="Straeten D.V.D."/>
            <person name="Gould S.B."/>
            <person name="Rensing S.A."/>
        </authorList>
    </citation>
    <scope>NUCLEOTIDE SEQUENCE [LARGE SCALE GENOMIC DNA]</scope>
    <source>
        <strain evidence="2 3">S276</strain>
    </source>
</reference>
<feature type="compositionally biased region" description="Basic and acidic residues" evidence="1">
    <location>
        <begin position="238"/>
        <end position="248"/>
    </location>
</feature>
<feature type="compositionally biased region" description="Basic and acidic residues" evidence="1">
    <location>
        <begin position="181"/>
        <end position="211"/>
    </location>
</feature>
<feature type="region of interest" description="Disordered" evidence="1">
    <location>
        <begin position="355"/>
        <end position="374"/>
    </location>
</feature>
<dbReference type="EMBL" id="BFEA01000006">
    <property type="protein sequence ID" value="GBG59735.1"/>
    <property type="molecule type" value="Genomic_DNA"/>
</dbReference>
<evidence type="ECO:0000313" key="3">
    <source>
        <dbReference type="Proteomes" id="UP000265515"/>
    </source>
</evidence>
<feature type="region of interest" description="Disordered" evidence="1">
    <location>
        <begin position="468"/>
        <end position="498"/>
    </location>
</feature>
<evidence type="ECO:0000313" key="2">
    <source>
        <dbReference type="EMBL" id="GBG59735.1"/>
    </source>
</evidence>
<gene>
    <name evidence="2" type="ORF">CBR_g54838</name>
</gene>
<dbReference type="AlphaFoldDB" id="A0A388JPL9"/>
<keyword evidence="3" id="KW-1185">Reference proteome</keyword>
<name>A0A388JPL9_CHABU</name>
<proteinExistence type="predicted"/>
<feature type="compositionally biased region" description="Basic and acidic residues" evidence="1">
    <location>
        <begin position="289"/>
        <end position="311"/>
    </location>
</feature>
<feature type="region of interest" description="Disordered" evidence="1">
    <location>
        <begin position="117"/>
        <end position="257"/>
    </location>
</feature>
<organism evidence="2 3">
    <name type="scientific">Chara braunii</name>
    <name type="common">Braun's stonewort</name>
    <dbReference type="NCBI Taxonomy" id="69332"/>
    <lineage>
        <taxon>Eukaryota</taxon>
        <taxon>Viridiplantae</taxon>
        <taxon>Streptophyta</taxon>
        <taxon>Charophyceae</taxon>
        <taxon>Charales</taxon>
        <taxon>Characeae</taxon>
        <taxon>Chara</taxon>
    </lineage>
</organism>
<feature type="compositionally biased region" description="Basic and acidic residues" evidence="1">
    <location>
        <begin position="117"/>
        <end position="131"/>
    </location>
</feature>
<sequence length="498" mass="57334">MGWTMTQTSEKLRGAGRFAQPIARIRREARTWPEVEIRMQELRPSPMGPDGRPIRLEIGNVEDFIHAFEQFMHGQRMLRDEWARALPLWTRKADRPLARQIRDMARDWESCRAHLMEVRRPEPPQPRVERRLRSKRKRDPEPRETMPSRGGRNALARREELILEAEEQGAYPELGVPQASEGHDERSRDMPREEVLEPEQETRQRAERGVVEEVIEVGEDTPPQTHAAELGPEITPEIAREEGARQEEVPSSPPEVILSPGVRVEMEREKTNWRRETTSTIDRYLAAHALEHPDIEEPVPREPPQEPRQAEGEIGAEIPGRADHRTRGRVPAGETAEEKRARVGKRLEEIWQERQRLEEAGALPDQPPPPKPCGIKEMWDEFLDQHGKGLATLKSAEVGTYRKADEYLDRKIRFLTKTSFNRYLMLEADLAGKKMKEASLGARLEAAEAEVRELRELVASQAAIIQDLRQRPRNGDERTERKEPAKVVDGAWSSRHDP</sequence>
<dbReference type="Gramene" id="GBG59735">
    <property type="protein sequence ID" value="GBG59735"/>
    <property type="gene ID" value="CBR_g54838"/>
</dbReference>
<feature type="compositionally biased region" description="Basic and acidic residues" evidence="1">
    <location>
        <begin position="468"/>
        <end position="486"/>
    </location>
</feature>
<accession>A0A388JPL9</accession>
<comment type="caution">
    <text evidence="2">The sequence shown here is derived from an EMBL/GenBank/DDBJ whole genome shotgun (WGS) entry which is preliminary data.</text>
</comment>
<dbReference type="Proteomes" id="UP000265515">
    <property type="component" value="Unassembled WGS sequence"/>
</dbReference>